<proteinExistence type="predicted"/>
<accession>A0A1Y1HW28</accession>
<keyword evidence="3" id="KW-1185">Reference proteome</keyword>
<gene>
    <name evidence="2" type="ORF">KFL_000730280</name>
</gene>
<dbReference type="OMA" id="RIRPCIK"/>
<reference evidence="2 3" key="1">
    <citation type="journal article" date="2014" name="Nat. Commun.">
        <title>Klebsormidium flaccidum genome reveals primary factors for plant terrestrial adaptation.</title>
        <authorList>
            <person name="Hori K."/>
            <person name="Maruyama F."/>
            <person name="Fujisawa T."/>
            <person name="Togashi T."/>
            <person name="Yamamoto N."/>
            <person name="Seo M."/>
            <person name="Sato S."/>
            <person name="Yamada T."/>
            <person name="Mori H."/>
            <person name="Tajima N."/>
            <person name="Moriyama T."/>
            <person name="Ikeuchi M."/>
            <person name="Watanabe M."/>
            <person name="Wada H."/>
            <person name="Kobayashi K."/>
            <person name="Saito M."/>
            <person name="Masuda T."/>
            <person name="Sasaki-Sekimoto Y."/>
            <person name="Mashiguchi K."/>
            <person name="Awai K."/>
            <person name="Shimojima M."/>
            <person name="Masuda S."/>
            <person name="Iwai M."/>
            <person name="Nobusawa T."/>
            <person name="Narise T."/>
            <person name="Kondo S."/>
            <person name="Saito H."/>
            <person name="Sato R."/>
            <person name="Murakawa M."/>
            <person name="Ihara Y."/>
            <person name="Oshima-Yamada Y."/>
            <person name="Ohtaka K."/>
            <person name="Satoh M."/>
            <person name="Sonobe K."/>
            <person name="Ishii M."/>
            <person name="Ohtani R."/>
            <person name="Kanamori-Sato M."/>
            <person name="Honoki R."/>
            <person name="Miyazaki D."/>
            <person name="Mochizuki H."/>
            <person name="Umetsu J."/>
            <person name="Higashi K."/>
            <person name="Shibata D."/>
            <person name="Kamiya Y."/>
            <person name="Sato N."/>
            <person name="Nakamura Y."/>
            <person name="Tabata S."/>
            <person name="Ida S."/>
            <person name="Kurokawa K."/>
            <person name="Ohta H."/>
        </authorList>
    </citation>
    <scope>NUCLEOTIDE SEQUENCE [LARGE SCALE GENOMIC DNA]</scope>
    <source>
        <strain evidence="2 3">NIES-2285</strain>
    </source>
</reference>
<protein>
    <submittedName>
        <fullName evidence="2">Uncharacterized protein</fullName>
    </submittedName>
</protein>
<feature type="compositionally biased region" description="Polar residues" evidence="1">
    <location>
        <begin position="15"/>
        <end position="29"/>
    </location>
</feature>
<dbReference type="EMBL" id="DF237022">
    <property type="protein sequence ID" value="GAQ81191.1"/>
    <property type="molecule type" value="Genomic_DNA"/>
</dbReference>
<dbReference type="Proteomes" id="UP000054558">
    <property type="component" value="Unassembled WGS sequence"/>
</dbReference>
<feature type="region of interest" description="Disordered" evidence="1">
    <location>
        <begin position="14"/>
        <end position="36"/>
    </location>
</feature>
<sequence>RQVHAQLKEACKSVSLGTDSEQSGATCQQEKPPRGGDTELRAALEEVCGQMRADLRKLAERNEALRLVLRCGSSVQGGRLAGGSGDGKKAGPACSRIRPCIKCKGPNAKFLEISNEAARLRLLMKTLKARIVDLLSGSCDQPQ</sequence>
<evidence type="ECO:0000313" key="2">
    <source>
        <dbReference type="EMBL" id="GAQ81191.1"/>
    </source>
</evidence>
<feature type="non-terminal residue" evidence="2">
    <location>
        <position position="1"/>
    </location>
</feature>
<organism evidence="2 3">
    <name type="scientific">Klebsormidium nitens</name>
    <name type="common">Green alga</name>
    <name type="synonym">Ulothrix nitens</name>
    <dbReference type="NCBI Taxonomy" id="105231"/>
    <lineage>
        <taxon>Eukaryota</taxon>
        <taxon>Viridiplantae</taxon>
        <taxon>Streptophyta</taxon>
        <taxon>Klebsormidiophyceae</taxon>
        <taxon>Klebsormidiales</taxon>
        <taxon>Klebsormidiaceae</taxon>
        <taxon>Klebsormidium</taxon>
    </lineage>
</organism>
<evidence type="ECO:0000256" key="1">
    <source>
        <dbReference type="SAM" id="MobiDB-lite"/>
    </source>
</evidence>
<evidence type="ECO:0000313" key="3">
    <source>
        <dbReference type="Proteomes" id="UP000054558"/>
    </source>
</evidence>
<dbReference type="AlphaFoldDB" id="A0A1Y1HW28"/>
<name>A0A1Y1HW28_KLENI</name>